<protein>
    <submittedName>
        <fullName evidence="1">Uncharacterized protein</fullName>
    </submittedName>
</protein>
<comment type="caution">
    <text evidence="1">The sequence shown here is derived from an EMBL/GenBank/DDBJ whole genome shotgun (WGS) entry which is preliminary data.</text>
</comment>
<reference evidence="1 2" key="1">
    <citation type="submission" date="2016-01" db="EMBL/GenBank/DDBJ databases">
        <title>Draft genome sequences of Microbacterium laevaniformans LCDC 91-0039 and the type strain of Microbacterium hominis LCDC 84-209.</title>
        <authorList>
            <person name="Bernier A.-M."/>
            <person name="Bernard K."/>
        </authorList>
    </citation>
    <scope>NUCLEOTIDE SEQUENCE [LARGE SCALE GENOMIC DNA]</scope>
    <source>
        <strain evidence="1 2">LCDC 91-0039</strain>
    </source>
</reference>
<sequence length="110" mass="11907">MGELIDPADPEYEWKVAEQYQALVDAPGPDDDAPVQITSRQALKLAAIAEAVAAGHVGFTDALRAGAWFLQCANAEAPHVGDRMRMSMSAAEAWERVDAYPWPRSGKPRG</sequence>
<dbReference type="Proteomes" id="UP000075357">
    <property type="component" value="Unassembled WGS sequence"/>
</dbReference>
<evidence type="ECO:0000313" key="2">
    <source>
        <dbReference type="Proteomes" id="UP000075357"/>
    </source>
</evidence>
<dbReference type="PATRIC" id="fig|36807.3.peg.2422"/>
<name>A0A150HAE8_9MICO</name>
<proteinExistence type="predicted"/>
<dbReference type="EMBL" id="LRAD01000050">
    <property type="protein sequence ID" value="KXZ59092.1"/>
    <property type="molecule type" value="Genomic_DNA"/>
</dbReference>
<dbReference type="RefSeq" id="WP_054687495.1">
    <property type="nucleotide sequence ID" value="NZ_LRAD01000050.1"/>
</dbReference>
<gene>
    <name evidence="1" type="ORF">Mlaev_02381</name>
</gene>
<keyword evidence="2" id="KW-1185">Reference proteome</keyword>
<dbReference type="AlphaFoldDB" id="A0A150HAE8"/>
<evidence type="ECO:0000313" key="1">
    <source>
        <dbReference type="EMBL" id="KXZ59092.1"/>
    </source>
</evidence>
<dbReference type="STRING" id="36807.Mlaev_02381"/>
<organism evidence="1 2">
    <name type="scientific">Microbacterium laevaniformans</name>
    <dbReference type="NCBI Taxonomy" id="36807"/>
    <lineage>
        <taxon>Bacteria</taxon>
        <taxon>Bacillati</taxon>
        <taxon>Actinomycetota</taxon>
        <taxon>Actinomycetes</taxon>
        <taxon>Micrococcales</taxon>
        <taxon>Microbacteriaceae</taxon>
        <taxon>Microbacterium</taxon>
    </lineage>
</organism>
<accession>A0A150HAE8</accession>